<protein>
    <submittedName>
        <fullName evidence="6">Pirin family protein</fullName>
    </submittedName>
</protein>
<feature type="binding site" evidence="2">
    <location>
        <position position="107"/>
    </location>
    <ligand>
        <name>Fe cation</name>
        <dbReference type="ChEBI" id="CHEBI:24875"/>
    </ligand>
</feature>
<proteinExistence type="inferred from homology"/>
<keyword evidence="2" id="KW-0408">Iron</keyword>
<dbReference type="InterPro" id="IPR053186">
    <property type="entry name" value="QDO-related"/>
</dbReference>
<dbReference type="AlphaFoldDB" id="A0A4R9GWB5"/>
<evidence type="ECO:0000256" key="1">
    <source>
        <dbReference type="ARBA" id="ARBA00008416"/>
    </source>
</evidence>
<dbReference type="InterPro" id="IPR014710">
    <property type="entry name" value="RmlC-like_jellyroll"/>
</dbReference>
<evidence type="ECO:0000256" key="2">
    <source>
        <dbReference type="PIRSR" id="PIRSR006232-1"/>
    </source>
</evidence>
<dbReference type="PIRSF" id="PIRSF006232">
    <property type="entry name" value="Pirin"/>
    <property type="match status" value="1"/>
</dbReference>
<keyword evidence="7" id="KW-1185">Reference proteome</keyword>
<dbReference type="EMBL" id="RQEY01000026">
    <property type="protein sequence ID" value="TGK35776.1"/>
    <property type="molecule type" value="Genomic_DNA"/>
</dbReference>
<dbReference type="InterPro" id="IPR011051">
    <property type="entry name" value="RmlC_Cupin_sf"/>
</dbReference>
<evidence type="ECO:0000259" key="5">
    <source>
        <dbReference type="Pfam" id="PF05726"/>
    </source>
</evidence>
<evidence type="ECO:0000259" key="4">
    <source>
        <dbReference type="Pfam" id="PF02678"/>
    </source>
</evidence>
<gene>
    <name evidence="6" type="ORF">EHO65_19255</name>
</gene>
<dbReference type="Pfam" id="PF02678">
    <property type="entry name" value="Pirin"/>
    <property type="match status" value="1"/>
</dbReference>
<keyword evidence="2" id="KW-0479">Metal-binding</keyword>
<dbReference type="RefSeq" id="WP_135776166.1">
    <property type="nucleotide sequence ID" value="NZ_RQEY01000026.1"/>
</dbReference>
<sequence length="295" mass="32539">MKKILFTQRADTPHWVGDGFPARSIFSYRDIAKDISPFLLMDYLGPAEFAPSRSSHRLGVGEHPHRGFETVSIIFSGELEHRDSSGGGGIIRAGDVQWMTAGSGLTHEEFHGKEFSEKGGELHGIQIWVNLPKEFKMTKPKYQGIRKENIPVVQLPNGAGHLRVIAGDYDGTKGPASTFTPINLWDIHLKADQLVEFKVPIGQTAVVFVAHGSIAINEDQFLGDAEIAVLEREDDTFTLKATQDTKLMFLGGMTIDEPIFGYGPFVMNSSAEIAEAFRDYENGKMGVLEKLEGSE</sequence>
<feature type="binding site" evidence="2">
    <location>
        <position position="109"/>
    </location>
    <ligand>
        <name>Fe cation</name>
        <dbReference type="ChEBI" id="CHEBI:24875"/>
    </ligand>
</feature>
<evidence type="ECO:0000256" key="3">
    <source>
        <dbReference type="RuleBase" id="RU003457"/>
    </source>
</evidence>
<name>A0A4R9GWB5_9LEPT</name>
<dbReference type="OrthoDB" id="321327at2"/>
<feature type="binding site" evidence="2">
    <location>
        <position position="65"/>
    </location>
    <ligand>
        <name>Fe cation</name>
        <dbReference type="ChEBI" id="CHEBI:24875"/>
    </ligand>
</feature>
<evidence type="ECO:0000313" key="7">
    <source>
        <dbReference type="Proteomes" id="UP000298097"/>
    </source>
</evidence>
<feature type="domain" description="Pirin C-terminal" evidence="5">
    <location>
        <begin position="185"/>
        <end position="286"/>
    </location>
</feature>
<feature type="domain" description="Pirin N-terminal" evidence="4">
    <location>
        <begin position="25"/>
        <end position="129"/>
    </location>
</feature>
<dbReference type="CDD" id="cd02247">
    <property type="entry name" value="cupin_pirin_C"/>
    <property type="match status" value="1"/>
</dbReference>
<comment type="caution">
    <text evidence="6">The sequence shown here is derived from an EMBL/GenBank/DDBJ whole genome shotgun (WGS) entry which is preliminary data.</text>
</comment>
<dbReference type="InterPro" id="IPR012093">
    <property type="entry name" value="Pirin"/>
</dbReference>
<dbReference type="InterPro" id="IPR003829">
    <property type="entry name" value="Pirin_N_dom"/>
</dbReference>
<reference evidence="6" key="1">
    <citation type="journal article" date="2019" name="PLoS Negl. Trop. Dis.">
        <title>Revisiting the worldwide diversity of Leptospira species in the environment.</title>
        <authorList>
            <person name="Vincent A.T."/>
            <person name="Schiettekatte O."/>
            <person name="Bourhy P."/>
            <person name="Veyrier F.J."/>
            <person name="Picardeau M."/>
        </authorList>
    </citation>
    <scope>NUCLEOTIDE SEQUENCE [LARGE SCALE GENOMIC DNA]</scope>
    <source>
        <strain evidence="6">201800301</strain>
    </source>
</reference>
<dbReference type="Gene3D" id="2.60.120.10">
    <property type="entry name" value="Jelly Rolls"/>
    <property type="match status" value="2"/>
</dbReference>
<organism evidence="6 7">
    <name type="scientific">Leptospira andrefontaineae</name>
    <dbReference type="NCBI Taxonomy" id="2484976"/>
    <lineage>
        <taxon>Bacteria</taxon>
        <taxon>Pseudomonadati</taxon>
        <taxon>Spirochaetota</taxon>
        <taxon>Spirochaetia</taxon>
        <taxon>Leptospirales</taxon>
        <taxon>Leptospiraceae</taxon>
        <taxon>Leptospira</taxon>
    </lineage>
</organism>
<dbReference type="Proteomes" id="UP000298097">
    <property type="component" value="Unassembled WGS sequence"/>
</dbReference>
<dbReference type="InterPro" id="IPR008778">
    <property type="entry name" value="Pirin_C_dom"/>
</dbReference>
<dbReference type="SUPFAM" id="SSF51182">
    <property type="entry name" value="RmlC-like cupins"/>
    <property type="match status" value="1"/>
</dbReference>
<dbReference type="PANTHER" id="PTHR43594">
    <property type="entry name" value="QUERCETIN 2,3-DIOXYGENASE"/>
    <property type="match status" value="1"/>
</dbReference>
<evidence type="ECO:0000313" key="6">
    <source>
        <dbReference type="EMBL" id="TGK35776.1"/>
    </source>
</evidence>
<dbReference type="Pfam" id="PF05726">
    <property type="entry name" value="Pirin_C"/>
    <property type="match status" value="1"/>
</dbReference>
<comment type="cofactor">
    <cofactor evidence="2">
        <name>Fe cation</name>
        <dbReference type="ChEBI" id="CHEBI:24875"/>
    </cofactor>
    <text evidence="2">Binds 1 Fe cation per subunit.</text>
</comment>
<accession>A0A4R9GWB5</accession>
<dbReference type="CDD" id="cd02909">
    <property type="entry name" value="cupin_pirin_N"/>
    <property type="match status" value="1"/>
</dbReference>
<dbReference type="PANTHER" id="PTHR43594:SF1">
    <property type="entry name" value="QUERCETIN 2,3-DIOXYGENASE PA2418-RELATED"/>
    <property type="match status" value="1"/>
</dbReference>
<dbReference type="GO" id="GO:0046872">
    <property type="term" value="F:metal ion binding"/>
    <property type="evidence" value="ECO:0007669"/>
    <property type="project" value="UniProtKB-KW"/>
</dbReference>
<comment type="similarity">
    <text evidence="1 3">Belongs to the pirin family.</text>
</comment>
<feature type="binding site" evidence="2">
    <location>
        <position position="63"/>
    </location>
    <ligand>
        <name>Fe cation</name>
        <dbReference type="ChEBI" id="CHEBI:24875"/>
    </ligand>
</feature>